<reference evidence="2 3" key="1">
    <citation type="submission" date="2019-09" db="EMBL/GenBank/DDBJ databases">
        <authorList>
            <consortium name="DOE Joint Genome Institute"/>
            <person name="Mondo S.J."/>
            <person name="Navarro-Mendoza M.I."/>
            <person name="Perez-Arques C."/>
            <person name="Panchal S."/>
            <person name="Nicolas F.E."/>
            <person name="Ganguly P."/>
            <person name="Pangilinan J."/>
            <person name="Grigoriev I."/>
            <person name="Heitman J."/>
            <person name="Sanya K."/>
            <person name="Garre V."/>
        </authorList>
    </citation>
    <scope>NUCLEOTIDE SEQUENCE [LARGE SCALE GENOMIC DNA]</scope>
    <source>
        <strain evidence="2 3">MU402</strain>
    </source>
</reference>
<keyword evidence="1" id="KW-1133">Transmembrane helix</keyword>
<keyword evidence="1" id="KW-0812">Transmembrane</keyword>
<dbReference type="EMBL" id="JAAECE010000002">
    <property type="protein sequence ID" value="KAF1805602.1"/>
    <property type="molecule type" value="Genomic_DNA"/>
</dbReference>
<accession>A0A8H4BNF6</accession>
<comment type="caution">
    <text evidence="2">The sequence shown here is derived from an EMBL/GenBank/DDBJ whole genome shotgun (WGS) entry which is preliminary data.</text>
</comment>
<name>A0A8H4BNF6_MUCCL</name>
<gene>
    <name evidence="2" type="ORF">FB192DRAFT_1063947</name>
</gene>
<feature type="transmembrane region" description="Helical" evidence="1">
    <location>
        <begin position="132"/>
        <end position="152"/>
    </location>
</feature>
<evidence type="ECO:0000313" key="2">
    <source>
        <dbReference type="EMBL" id="KAF1805602.1"/>
    </source>
</evidence>
<protein>
    <submittedName>
        <fullName evidence="2">Uncharacterized protein</fullName>
    </submittedName>
</protein>
<keyword evidence="1" id="KW-0472">Membrane</keyword>
<dbReference type="Proteomes" id="UP000469890">
    <property type="component" value="Unassembled WGS sequence"/>
</dbReference>
<proteinExistence type="predicted"/>
<dbReference type="AlphaFoldDB" id="A0A8H4BNF6"/>
<evidence type="ECO:0000313" key="3">
    <source>
        <dbReference type="Proteomes" id="UP000469890"/>
    </source>
</evidence>
<sequence length="153" mass="17300">MTCRIGAMTSIASSSVVFEGLFTDISRFHGDYLLLGLSWCLWCSSWSNKALPRPPQSMFLQDVSGLSLSLSLWWDAFKSKYSFPYKGIVQGSVSGCSVVDISVPSLRMGIMVERLWSWRWLWLMKRKGTRTALLLIGGFKSMVFFMVSTKFLA</sequence>
<organism evidence="2 3">
    <name type="scientific">Mucor circinelloides f. lusitanicus</name>
    <name type="common">Mucor racemosus var. lusitanicus</name>
    <dbReference type="NCBI Taxonomy" id="29924"/>
    <lineage>
        <taxon>Eukaryota</taxon>
        <taxon>Fungi</taxon>
        <taxon>Fungi incertae sedis</taxon>
        <taxon>Mucoromycota</taxon>
        <taxon>Mucoromycotina</taxon>
        <taxon>Mucoromycetes</taxon>
        <taxon>Mucorales</taxon>
        <taxon>Mucorineae</taxon>
        <taxon>Mucoraceae</taxon>
        <taxon>Mucor</taxon>
    </lineage>
</organism>
<evidence type="ECO:0000256" key="1">
    <source>
        <dbReference type="SAM" id="Phobius"/>
    </source>
</evidence>